<protein>
    <submittedName>
        <fullName evidence="1">Uncharacterized protein</fullName>
    </submittedName>
</protein>
<name>A0A9Q3ZYR1_PSESX</name>
<comment type="caution">
    <text evidence="1">The sequence shown here is derived from an EMBL/GenBank/DDBJ whole genome shotgun (WGS) entry which is preliminary data.</text>
</comment>
<evidence type="ECO:0000313" key="2">
    <source>
        <dbReference type="Proteomes" id="UP000814207"/>
    </source>
</evidence>
<dbReference type="EMBL" id="WKEU01000072">
    <property type="protein sequence ID" value="MCF5064539.1"/>
    <property type="molecule type" value="Genomic_DNA"/>
</dbReference>
<accession>A0A9Q3ZYR1</accession>
<dbReference type="AlphaFoldDB" id="A0A9Q3ZYR1"/>
<reference evidence="1" key="1">
    <citation type="submission" date="2019-11" db="EMBL/GenBank/DDBJ databases">
        <title>Epiphytic Pseudomonas syringae from cherry orchards.</title>
        <authorList>
            <person name="Hulin M.T."/>
        </authorList>
    </citation>
    <scope>NUCLEOTIDE SEQUENCE</scope>
    <source>
        <strain evidence="1">PA-6-9A</strain>
    </source>
</reference>
<proteinExistence type="predicted"/>
<organism evidence="1 2">
    <name type="scientific">Pseudomonas syringae</name>
    <dbReference type="NCBI Taxonomy" id="317"/>
    <lineage>
        <taxon>Bacteria</taxon>
        <taxon>Pseudomonadati</taxon>
        <taxon>Pseudomonadota</taxon>
        <taxon>Gammaproteobacteria</taxon>
        <taxon>Pseudomonadales</taxon>
        <taxon>Pseudomonadaceae</taxon>
        <taxon>Pseudomonas</taxon>
    </lineage>
</organism>
<sequence length="150" mass="16189">MPFRYRVLSVELDAYYSDLFVDKLEDEVGFDPVDPGNVAYVKYNKPYARFQYLGGIGLAVPAGALPVAPQVGDRWSVDIQNITTGNASAVFNYLYTIPAGGAGQPLRALVGMPAMRVLGPGIIEVNAAFTSIATNTVYIFQPKQITLVAP</sequence>
<gene>
    <name evidence="1" type="ORF">GIW73_16505</name>
</gene>
<evidence type="ECO:0000313" key="1">
    <source>
        <dbReference type="EMBL" id="MCF5064539.1"/>
    </source>
</evidence>
<dbReference type="Proteomes" id="UP000814207">
    <property type="component" value="Unassembled WGS sequence"/>
</dbReference>